<accession>A0A1A9AKG9</accession>
<name>A0A1A9AKG9_PLAOA</name>
<protein>
    <submittedName>
        <fullName evidence="1">PIR Superfamily Protein</fullName>
    </submittedName>
</protein>
<evidence type="ECO:0000313" key="3">
    <source>
        <dbReference type="Proteomes" id="UP000078550"/>
    </source>
</evidence>
<organism evidence="1 4">
    <name type="scientific">Plasmodium ovale wallikeri</name>
    <dbReference type="NCBI Taxonomy" id="864142"/>
    <lineage>
        <taxon>Eukaryota</taxon>
        <taxon>Sar</taxon>
        <taxon>Alveolata</taxon>
        <taxon>Apicomplexa</taxon>
        <taxon>Aconoidasida</taxon>
        <taxon>Haemosporida</taxon>
        <taxon>Plasmodiidae</taxon>
        <taxon>Plasmodium</taxon>
        <taxon>Plasmodium (Plasmodium)</taxon>
    </lineage>
</organism>
<dbReference type="AlphaFoldDB" id="A0A1A9AKG9"/>
<keyword evidence="4" id="KW-1185">Reference proteome</keyword>
<proteinExistence type="predicted"/>
<sequence>MQCDDDRDLCALPSFRFYYKLDNGGSKDENDGFWNVFEYNLKTHKDILSIFDELIKGIYYASYIANGNSYYKLRWNYLYFWVGEKISHIVSDNDIFLGIIYMLNSVRSHFIEKEEYDLFNDNMTLENFHDLKIIYDFFQNYDNIEASIKFSKSCTEPYKKYVQDSFAVYKRVNATCKVNEEEKHCKIYNDFVNTYNKKNLSELTCDGQKVSKPIAEDEPDPFTEEEGDPVAELHFHPGRGIPGHSTPIHTEELSTPSYSDNTMSIIFPPLGIISILFILYRFTPVGSWLNSRLFKKEIIPQEEYENTSEELLENLYEPETYNAQNRRSSIGYHPF</sequence>
<dbReference type="Pfam" id="PF05795">
    <property type="entry name" value="Plasmodium_Vir"/>
    <property type="match status" value="2"/>
</dbReference>
<dbReference type="Proteomes" id="UP000078550">
    <property type="component" value="Unassembled WGS sequence"/>
</dbReference>
<reference evidence="1" key="1">
    <citation type="submission" date="2016-05" db="EMBL/GenBank/DDBJ databases">
        <authorList>
            <person name="Lavstsen T."/>
            <person name="Jespersen J.S."/>
        </authorList>
    </citation>
    <scope>NUCLEOTIDE SEQUENCE [LARGE SCALE GENOMIC DNA]</scope>
</reference>
<reference evidence="3 4" key="2">
    <citation type="submission" date="2016-05" db="EMBL/GenBank/DDBJ databases">
        <authorList>
            <person name="Naeem Raeece"/>
        </authorList>
    </citation>
    <scope>NUCLEOTIDE SEQUENCE [LARGE SCALE GENOMIC DNA]</scope>
</reference>
<dbReference type="Proteomes" id="UP000078555">
    <property type="component" value="Unassembled WGS sequence"/>
</dbReference>
<dbReference type="InterPro" id="IPR008780">
    <property type="entry name" value="Plasmodium_Vir"/>
</dbReference>
<evidence type="ECO:0000313" key="2">
    <source>
        <dbReference type="EMBL" id="SBT58690.1"/>
    </source>
</evidence>
<dbReference type="EMBL" id="FLRD01001372">
    <property type="protein sequence ID" value="SBT57114.1"/>
    <property type="molecule type" value="Genomic_DNA"/>
</dbReference>
<evidence type="ECO:0000313" key="1">
    <source>
        <dbReference type="EMBL" id="SBT57114.1"/>
    </source>
</evidence>
<dbReference type="EMBL" id="FLRE01002485">
    <property type="protein sequence ID" value="SBT58690.1"/>
    <property type="molecule type" value="Genomic_DNA"/>
</dbReference>
<gene>
    <name evidence="1" type="ORF">POVWA1_080220</name>
    <name evidence="2" type="ORF">POVWA2_086590</name>
</gene>
<evidence type="ECO:0000313" key="4">
    <source>
        <dbReference type="Proteomes" id="UP000078555"/>
    </source>
</evidence>